<accession>A0AAV7WVU7</accession>
<name>A0AAV7WVU7_PLEWA</name>
<sequence length="73" mass="8597">MIRYLDQWSYVECQAVDRYNQLSWAQRRRVLALVSTSCTDHADTAFQEVKLDREVGYSGLRLDTRHKTVDLDC</sequence>
<reference evidence="1" key="1">
    <citation type="journal article" date="2022" name="bioRxiv">
        <title>Sequencing and chromosome-scale assembly of the giantPleurodeles waltlgenome.</title>
        <authorList>
            <person name="Brown T."/>
            <person name="Elewa A."/>
            <person name="Iarovenko S."/>
            <person name="Subramanian E."/>
            <person name="Araus A.J."/>
            <person name="Petzold A."/>
            <person name="Susuki M."/>
            <person name="Suzuki K.-i.T."/>
            <person name="Hayashi T."/>
            <person name="Toyoda A."/>
            <person name="Oliveira C."/>
            <person name="Osipova E."/>
            <person name="Leigh N.D."/>
            <person name="Simon A."/>
            <person name="Yun M.H."/>
        </authorList>
    </citation>
    <scope>NUCLEOTIDE SEQUENCE</scope>
    <source>
        <strain evidence="1">20211129_DDA</strain>
        <tissue evidence="1">Liver</tissue>
    </source>
</reference>
<organism evidence="1 2">
    <name type="scientific">Pleurodeles waltl</name>
    <name type="common">Iberian ribbed newt</name>
    <dbReference type="NCBI Taxonomy" id="8319"/>
    <lineage>
        <taxon>Eukaryota</taxon>
        <taxon>Metazoa</taxon>
        <taxon>Chordata</taxon>
        <taxon>Craniata</taxon>
        <taxon>Vertebrata</taxon>
        <taxon>Euteleostomi</taxon>
        <taxon>Amphibia</taxon>
        <taxon>Batrachia</taxon>
        <taxon>Caudata</taxon>
        <taxon>Salamandroidea</taxon>
        <taxon>Salamandridae</taxon>
        <taxon>Pleurodelinae</taxon>
        <taxon>Pleurodeles</taxon>
    </lineage>
</organism>
<dbReference type="AlphaFoldDB" id="A0AAV7WVU7"/>
<keyword evidence="2" id="KW-1185">Reference proteome</keyword>
<dbReference type="EMBL" id="JANPWB010000001">
    <property type="protein sequence ID" value="KAJ1216956.1"/>
    <property type="molecule type" value="Genomic_DNA"/>
</dbReference>
<evidence type="ECO:0000313" key="1">
    <source>
        <dbReference type="EMBL" id="KAJ1216956.1"/>
    </source>
</evidence>
<evidence type="ECO:0000313" key="2">
    <source>
        <dbReference type="Proteomes" id="UP001066276"/>
    </source>
</evidence>
<dbReference type="Proteomes" id="UP001066276">
    <property type="component" value="Chromosome 1_1"/>
</dbReference>
<gene>
    <name evidence="1" type="ORF">NDU88_004554</name>
</gene>
<comment type="caution">
    <text evidence="1">The sequence shown here is derived from an EMBL/GenBank/DDBJ whole genome shotgun (WGS) entry which is preliminary data.</text>
</comment>
<protein>
    <submittedName>
        <fullName evidence="1">Uncharacterized protein</fullName>
    </submittedName>
</protein>
<proteinExistence type="predicted"/>